<dbReference type="PROSITE" id="PS50297">
    <property type="entry name" value="ANK_REP_REGION"/>
    <property type="match status" value="3"/>
</dbReference>
<evidence type="ECO:0000256" key="4">
    <source>
        <dbReference type="SAM" id="Coils"/>
    </source>
</evidence>
<dbReference type="Pfam" id="PF00023">
    <property type="entry name" value="Ank"/>
    <property type="match status" value="1"/>
</dbReference>
<dbReference type="Proteomes" id="UP001470230">
    <property type="component" value="Unassembled WGS sequence"/>
</dbReference>
<evidence type="ECO:0000313" key="6">
    <source>
        <dbReference type="Proteomes" id="UP001470230"/>
    </source>
</evidence>
<gene>
    <name evidence="5" type="ORF">M9Y10_007935</name>
</gene>
<dbReference type="SUPFAM" id="SSF48403">
    <property type="entry name" value="Ankyrin repeat"/>
    <property type="match status" value="3"/>
</dbReference>
<sequence length="1285" mass="150565">MTDTNTFLQKLKKIYKNLLLYIELDNGSNIEDFQDLNKMNDKSILKCVLHLLSNISSDHNHTFDFDLKIENILIKTRQNIKLFFTNFEIFTIFKNSRKLLYFLIKKEMLTFDEHIEHIINNDRYSRLGYPLYFYKEMTENFREKLNINSIDQEKQIEKIENLIQANPQLFDIKRKKGQNDSPICDIIRSDSVNDFVSFATKNNISYSSIVQPSVFETNSFLIKHRPTLIEYSVFVGSIEIFKFLYNKNVEINPSIWLYAVHSQKLDLIQLFEEYFLPKEQETYQLCLFESIKCHHNELAHYFLNKCELNSNESNDLTSKIIKSYNFEYFPNDLNNEFAFYNLCKYDYPSLVDFLIHSVDINKKICRKTMKKEEEKTALQISVEKENFDIVQILLTKKDIDINCFLNYRSNYYYKDELYQCSALHIAVSKENIEIINLLLSHEKIDENLKLHYEYQKKNGKYKNTIEKTALYLAVEKENIEIIKLLLSCSKIDPNIKSISQEDPPVYNYEKVPLHLAIEKENLEIVKLLLLSPKINVNIKSVDYCSSESSYRVEKAAIHIAVEKRNKEIVDVLLSTQKIDLKSYMLTKRIKNTYTIDKQKIALHIAIKNNDINIVECLLKEQEVGINVKEKIVTTKRTDFYHELSPLHIAIKKGFVEIIKLCLLRDDIDINDKSVTKEVKNFGFNEIEKKKTALHIAIDEKKIEIIRILLMNKNIDINAKASYYEYEYDEYDKEIAYKEKTAFLIAIEQDNLEIVKLLAEQPNIDIDIRLIARKRGINIATKVRTEKTALQISIRHAYIDIIDFLLSMKKINVNDEIVTNEERNSGRKYIIKTALINAVENGDYDVVNHLLCNELIDVNSKFIYKSEDYAKDQIIQKRKTSLHIAVKKGYLEIVNLLLSQKNIDINEKCVYIDTIDHGFVIKNAEVIGHQEIEKQKTALHIAVEEGNIEIVKSLISHQDIDVNVHSIYDIQINNDLLEKVQEKTALHLAIEQENYEMVECLLNCSRIDVNAIVRLKKNEYGTKYEKFGDYIFEGIEVKKQQYKEKTGLIMAVKNKNITMAKILLSKEGIDVNSKLIKKLYRLMCKEKTPLIIAIENDDIEMVKLLLEQKNIDVNANSLFVVKPGEEITIKNKKEKKQKSETNNKSYKAMKSDLINEKNLLIKQIKDYHNEENEKNKKINPKYEEYRYEYSEYSDLSVSDEDNYDISYEDSEEGFIDGKNEDMSENALHLAVQKGNIDIIKELLNHKEIDIHIKDAFDREPLEMTNDENVKALFKTPEKNSASKVEY</sequence>
<keyword evidence="1" id="KW-0677">Repeat</keyword>
<dbReference type="InterPro" id="IPR002110">
    <property type="entry name" value="Ankyrin_rpt"/>
</dbReference>
<dbReference type="Pfam" id="PF12796">
    <property type="entry name" value="Ank_2"/>
    <property type="match status" value="7"/>
</dbReference>
<evidence type="ECO:0008006" key="7">
    <source>
        <dbReference type="Google" id="ProtNLM"/>
    </source>
</evidence>
<reference evidence="5 6" key="1">
    <citation type="submission" date="2024-04" db="EMBL/GenBank/DDBJ databases">
        <title>Tritrichomonas musculus Genome.</title>
        <authorList>
            <person name="Alves-Ferreira E."/>
            <person name="Grigg M."/>
            <person name="Lorenzi H."/>
            <person name="Galac M."/>
        </authorList>
    </citation>
    <scope>NUCLEOTIDE SEQUENCE [LARGE SCALE GENOMIC DNA]</scope>
    <source>
        <strain evidence="5 6">EAF2021</strain>
    </source>
</reference>
<comment type="caution">
    <text evidence="5">The sequence shown here is derived from an EMBL/GenBank/DDBJ whole genome shotgun (WGS) entry which is preliminary data.</text>
</comment>
<feature type="repeat" description="ANK" evidence="3">
    <location>
        <begin position="688"/>
        <end position="721"/>
    </location>
</feature>
<evidence type="ECO:0000313" key="5">
    <source>
        <dbReference type="EMBL" id="KAK8872173.1"/>
    </source>
</evidence>
<name>A0ABR2J2Q4_9EUKA</name>
<feature type="repeat" description="ANK" evidence="3">
    <location>
        <begin position="876"/>
        <end position="898"/>
    </location>
</feature>
<feature type="repeat" description="ANK" evidence="3">
    <location>
        <begin position="1221"/>
        <end position="1254"/>
    </location>
</feature>
<organism evidence="5 6">
    <name type="scientific">Tritrichomonas musculus</name>
    <dbReference type="NCBI Taxonomy" id="1915356"/>
    <lineage>
        <taxon>Eukaryota</taxon>
        <taxon>Metamonada</taxon>
        <taxon>Parabasalia</taxon>
        <taxon>Tritrichomonadida</taxon>
        <taxon>Tritrichomonadidae</taxon>
        <taxon>Tritrichomonas</taxon>
    </lineage>
</organism>
<dbReference type="EMBL" id="JAPFFF010000013">
    <property type="protein sequence ID" value="KAK8872173.1"/>
    <property type="molecule type" value="Genomic_DNA"/>
</dbReference>
<keyword evidence="6" id="KW-1185">Reference proteome</keyword>
<dbReference type="InterPro" id="IPR036770">
    <property type="entry name" value="Ankyrin_rpt-contain_sf"/>
</dbReference>
<keyword evidence="2 3" id="KW-0040">ANK repeat</keyword>
<proteinExistence type="predicted"/>
<feature type="repeat" description="ANK" evidence="3">
    <location>
        <begin position="933"/>
        <end position="956"/>
    </location>
</feature>
<dbReference type="Gene3D" id="1.25.40.20">
    <property type="entry name" value="Ankyrin repeat-containing domain"/>
    <property type="match status" value="9"/>
</dbReference>
<protein>
    <recommendedName>
        <fullName evidence="7">Ankyrin</fullName>
    </recommendedName>
</protein>
<keyword evidence="4" id="KW-0175">Coiled coil</keyword>
<accession>A0ABR2J2Q4</accession>
<feature type="coiled-coil region" evidence="4">
    <location>
        <begin position="1128"/>
        <end position="1169"/>
    </location>
</feature>
<evidence type="ECO:0000256" key="3">
    <source>
        <dbReference type="PROSITE-ProRule" id="PRU00023"/>
    </source>
</evidence>
<dbReference type="PANTHER" id="PTHR24198:SF165">
    <property type="entry name" value="ANKYRIN REPEAT-CONTAINING PROTEIN-RELATED"/>
    <property type="match status" value="1"/>
</dbReference>
<dbReference type="SMART" id="SM00248">
    <property type="entry name" value="ANK"/>
    <property type="match status" value="19"/>
</dbReference>
<evidence type="ECO:0000256" key="1">
    <source>
        <dbReference type="ARBA" id="ARBA00022737"/>
    </source>
</evidence>
<dbReference type="PROSITE" id="PS50088">
    <property type="entry name" value="ANK_REPEAT"/>
    <property type="match status" value="4"/>
</dbReference>
<dbReference type="PANTHER" id="PTHR24198">
    <property type="entry name" value="ANKYRIN REPEAT AND PROTEIN KINASE DOMAIN-CONTAINING PROTEIN"/>
    <property type="match status" value="1"/>
</dbReference>
<evidence type="ECO:0000256" key="2">
    <source>
        <dbReference type="ARBA" id="ARBA00023043"/>
    </source>
</evidence>